<accession>A0A557QLR1</accession>
<dbReference type="EMBL" id="VMNK01000014">
    <property type="protein sequence ID" value="TVO53843.1"/>
    <property type="molecule type" value="Genomic_DNA"/>
</dbReference>
<dbReference type="InterPro" id="IPR046146">
    <property type="entry name" value="DUF6148"/>
</dbReference>
<dbReference type="OrthoDB" id="8779826at2"/>
<reference evidence="1 2" key="1">
    <citation type="submission" date="2019-07" db="EMBL/GenBank/DDBJ databases">
        <title>The pathways for chlorine oxyanion respiration interact through the shared metabolite chlorate.</title>
        <authorList>
            <person name="Barnum T.P."/>
            <person name="Cheng Y."/>
            <person name="Hill K.A."/>
            <person name="Lucas L.N."/>
            <person name="Carlson H.K."/>
            <person name="Coates J.D."/>
        </authorList>
    </citation>
    <scope>NUCLEOTIDE SEQUENCE [LARGE SCALE GENOMIC DNA]</scope>
    <source>
        <strain evidence="1 2">SFB-3</strain>
    </source>
</reference>
<dbReference type="RefSeq" id="WP_144310132.1">
    <property type="nucleotide sequence ID" value="NZ_VMNK01000014.1"/>
</dbReference>
<gene>
    <name evidence="1" type="ORF">FHP91_13680</name>
</gene>
<proteinExistence type="predicted"/>
<protein>
    <submittedName>
        <fullName evidence="1">Uncharacterized protein</fullName>
    </submittedName>
</protein>
<evidence type="ECO:0000313" key="1">
    <source>
        <dbReference type="EMBL" id="TVO53843.1"/>
    </source>
</evidence>
<organism evidence="1 2">
    <name type="scientific">Denitromonas halophila</name>
    <dbReference type="NCBI Taxonomy" id="1629404"/>
    <lineage>
        <taxon>Bacteria</taxon>
        <taxon>Pseudomonadati</taxon>
        <taxon>Pseudomonadota</taxon>
        <taxon>Betaproteobacteria</taxon>
        <taxon>Rhodocyclales</taxon>
        <taxon>Zoogloeaceae</taxon>
        <taxon>Denitromonas</taxon>
    </lineage>
</organism>
<keyword evidence="2" id="KW-1185">Reference proteome</keyword>
<evidence type="ECO:0000313" key="2">
    <source>
        <dbReference type="Proteomes" id="UP000319502"/>
    </source>
</evidence>
<name>A0A557QLR1_9RHOO</name>
<comment type="caution">
    <text evidence="1">The sequence shown here is derived from an EMBL/GenBank/DDBJ whole genome shotgun (WGS) entry which is preliminary data.</text>
</comment>
<dbReference type="Pfam" id="PF19645">
    <property type="entry name" value="DUF6148"/>
    <property type="match status" value="1"/>
</dbReference>
<dbReference type="AlphaFoldDB" id="A0A557QLR1"/>
<dbReference type="Proteomes" id="UP000319502">
    <property type="component" value="Unassembled WGS sequence"/>
</dbReference>
<sequence length="75" mass="8267">MAGITLAQAQAQLDLYIQAEADILTLGQSTRLGDRQRGRADLAEVRAGIKEWRTTVTTLSTNRRGPRLMRVTPMG</sequence>